<dbReference type="PANTHER" id="PTHR43047">
    <property type="entry name" value="TWO-COMPONENT HISTIDINE PROTEIN KINASE"/>
    <property type="match status" value="1"/>
</dbReference>
<dbReference type="InterPro" id="IPR003594">
    <property type="entry name" value="HATPase_dom"/>
</dbReference>
<feature type="compositionally biased region" description="Polar residues" evidence="8">
    <location>
        <begin position="7"/>
        <end position="24"/>
    </location>
</feature>
<feature type="region of interest" description="Disordered" evidence="8">
    <location>
        <begin position="528"/>
        <end position="590"/>
    </location>
</feature>
<keyword evidence="12" id="KW-1185">Reference proteome</keyword>
<name>A0ABV0JCC2_9CYAN</name>
<proteinExistence type="predicted"/>
<keyword evidence="5" id="KW-0418">Kinase</keyword>
<dbReference type="InterPro" id="IPR001789">
    <property type="entry name" value="Sig_transdc_resp-reg_receiver"/>
</dbReference>
<dbReference type="InterPro" id="IPR036890">
    <property type="entry name" value="HATPase_C_sf"/>
</dbReference>
<dbReference type="InterPro" id="IPR011006">
    <property type="entry name" value="CheY-like_superfamily"/>
</dbReference>
<protein>
    <recommendedName>
        <fullName evidence="2">histidine kinase</fullName>
        <ecNumber evidence="2">2.7.13.3</ecNumber>
    </recommendedName>
</protein>
<evidence type="ECO:0000313" key="11">
    <source>
        <dbReference type="EMBL" id="MEP0818676.1"/>
    </source>
</evidence>
<accession>A0ABV0JCC2</accession>
<evidence type="ECO:0000256" key="8">
    <source>
        <dbReference type="SAM" id="MobiDB-lite"/>
    </source>
</evidence>
<keyword evidence="4" id="KW-0808">Transferase</keyword>
<dbReference type="PANTHER" id="PTHR43047:SF63">
    <property type="entry name" value="HISTIDINE KINASE"/>
    <property type="match status" value="1"/>
</dbReference>
<sequence>MDRLNTHQHLSWQAEESSETSLPELQTHGAPQRAASSRIQQLEAELWVERFCNQLSDRLANQLLNHKHQPELATALQPEAEIFQIIVNELRSALGSGIVAIALPYQSPTPPLATVPAASEAILAFRIGHVAPQQLQRSSNSVTPIAIATSKPFKFSLGELLPLTDLQTLHDQSDPIAWPILNLDGKALGWLIASDVVCDAVGETKLATLQAWQEPLRTHLIERLIHQCAIAVQQARQLNATCPQCQNLEARNRELERSNQLKSEFLANTSHEIRTPLSSILGFTHLLREQGFNPSSLRHREYLNIILTSGQHLLALINDILDLSKIEANQLDLQCETTKVEEICRSVLKLVKEKASDKGLELRLDLDPNVTTFVSDPLRLKQMLFNLLSNALKFTTKGTVGLQVRLAGIFLDFTVWDTGTGISHEQQQQLFRPYSQIANAVVSRDEGTGLGLALTQKLAELHGGWVEVESELNRGSRFTVKLPLTPQLNTQPMRECAEALPAISTTASPAVSSTSAVVESAAKYQVETEITASHSSPRSNPRSNQSPGKPRTTPDIASPTSSATPTAQRSRLKRTAMQAASPSAQAALRHNTESVIAATPEEIATGMRISSRPRALSTHTRPYHILLIEDHVPNAKLLIAYLSKLGYEVTWVKNATEMWQALAISLPALMLMDIHLPEIDGLCLTRELRSYQAYQQLPIIAQTAMAMTGDREVCLEAGFTDYLTKPIDLSALAQMVAKYSGGVEPNHRLPQQA</sequence>
<dbReference type="CDD" id="cd16922">
    <property type="entry name" value="HATPase_EvgS-ArcB-TorS-like"/>
    <property type="match status" value="1"/>
</dbReference>
<evidence type="ECO:0000313" key="12">
    <source>
        <dbReference type="Proteomes" id="UP001464891"/>
    </source>
</evidence>
<dbReference type="Gene3D" id="3.40.50.2300">
    <property type="match status" value="1"/>
</dbReference>
<dbReference type="Proteomes" id="UP001464891">
    <property type="component" value="Unassembled WGS sequence"/>
</dbReference>
<dbReference type="InterPro" id="IPR003661">
    <property type="entry name" value="HisK_dim/P_dom"/>
</dbReference>
<evidence type="ECO:0000256" key="5">
    <source>
        <dbReference type="ARBA" id="ARBA00022777"/>
    </source>
</evidence>
<evidence type="ECO:0000256" key="6">
    <source>
        <dbReference type="ARBA" id="ARBA00023012"/>
    </source>
</evidence>
<dbReference type="Pfam" id="PF00512">
    <property type="entry name" value="HisKA"/>
    <property type="match status" value="1"/>
</dbReference>
<feature type="region of interest" description="Disordered" evidence="8">
    <location>
        <begin position="1"/>
        <end position="34"/>
    </location>
</feature>
<feature type="compositionally biased region" description="Low complexity" evidence="8">
    <location>
        <begin position="576"/>
        <end position="587"/>
    </location>
</feature>
<dbReference type="GO" id="GO:0005524">
    <property type="term" value="F:ATP binding"/>
    <property type="evidence" value="ECO:0007669"/>
    <property type="project" value="UniProtKB-KW"/>
</dbReference>
<dbReference type="SUPFAM" id="SSF55874">
    <property type="entry name" value="ATPase domain of HSP90 chaperone/DNA topoisomerase II/histidine kinase"/>
    <property type="match status" value="1"/>
</dbReference>
<dbReference type="SUPFAM" id="SSF52172">
    <property type="entry name" value="CheY-like"/>
    <property type="match status" value="1"/>
</dbReference>
<keyword evidence="11" id="KW-0067">ATP-binding</keyword>
<keyword evidence="3 7" id="KW-0597">Phosphoprotein</keyword>
<feature type="domain" description="Histidine kinase" evidence="9">
    <location>
        <begin position="268"/>
        <end position="486"/>
    </location>
</feature>
<gene>
    <name evidence="11" type="ORF">NC998_16370</name>
</gene>
<dbReference type="Gene3D" id="1.10.287.130">
    <property type="match status" value="1"/>
</dbReference>
<dbReference type="PROSITE" id="PS50110">
    <property type="entry name" value="RESPONSE_REGULATORY"/>
    <property type="match status" value="1"/>
</dbReference>
<dbReference type="InterPro" id="IPR004358">
    <property type="entry name" value="Sig_transdc_His_kin-like_C"/>
</dbReference>
<dbReference type="SUPFAM" id="SSF47384">
    <property type="entry name" value="Homodimeric domain of signal transducing histidine kinase"/>
    <property type="match status" value="1"/>
</dbReference>
<dbReference type="EC" id="2.7.13.3" evidence="2"/>
<feature type="compositionally biased region" description="Polar residues" evidence="8">
    <location>
        <begin position="558"/>
        <end position="569"/>
    </location>
</feature>
<feature type="compositionally biased region" description="Low complexity" evidence="8">
    <location>
        <begin position="533"/>
        <end position="547"/>
    </location>
</feature>
<dbReference type="SMART" id="SM00388">
    <property type="entry name" value="HisKA"/>
    <property type="match status" value="1"/>
</dbReference>
<keyword evidence="11" id="KW-0547">Nucleotide-binding</keyword>
<dbReference type="PRINTS" id="PR00344">
    <property type="entry name" value="BCTRLSENSOR"/>
</dbReference>
<evidence type="ECO:0000256" key="3">
    <source>
        <dbReference type="ARBA" id="ARBA00022553"/>
    </source>
</evidence>
<dbReference type="InterPro" id="IPR036097">
    <property type="entry name" value="HisK_dim/P_sf"/>
</dbReference>
<evidence type="ECO:0000259" key="10">
    <source>
        <dbReference type="PROSITE" id="PS50110"/>
    </source>
</evidence>
<feature type="domain" description="Response regulatory" evidence="10">
    <location>
        <begin position="624"/>
        <end position="740"/>
    </location>
</feature>
<dbReference type="EMBL" id="JAMPKM010000010">
    <property type="protein sequence ID" value="MEP0818676.1"/>
    <property type="molecule type" value="Genomic_DNA"/>
</dbReference>
<evidence type="ECO:0000256" key="2">
    <source>
        <dbReference type="ARBA" id="ARBA00012438"/>
    </source>
</evidence>
<dbReference type="SMART" id="SM00387">
    <property type="entry name" value="HATPase_c"/>
    <property type="match status" value="1"/>
</dbReference>
<dbReference type="CDD" id="cd00082">
    <property type="entry name" value="HisKA"/>
    <property type="match status" value="1"/>
</dbReference>
<comment type="caution">
    <text evidence="11">The sequence shown here is derived from an EMBL/GenBank/DDBJ whole genome shotgun (WGS) entry which is preliminary data.</text>
</comment>
<dbReference type="Gene3D" id="3.30.565.10">
    <property type="entry name" value="Histidine kinase-like ATPase, C-terminal domain"/>
    <property type="match status" value="1"/>
</dbReference>
<feature type="modified residue" description="4-aspartylphosphate" evidence="7">
    <location>
        <position position="673"/>
    </location>
</feature>
<reference evidence="11 12" key="1">
    <citation type="submission" date="2022-04" db="EMBL/GenBank/DDBJ databases">
        <title>Positive selection, recombination, and allopatry shape intraspecific diversity of widespread and dominant cyanobacteria.</title>
        <authorList>
            <person name="Wei J."/>
            <person name="Shu W."/>
            <person name="Hu C."/>
        </authorList>
    </citation>
    <scope>NUCLEOTIDE SEQUENCE [LARGE SCALE GENOMIC DNA]</scope>
    <source>
        <strain evidence="11 12">GB2-A4</strain>
    </source>
</reference>
<dbReference type="RefSeq" id="WP_190433110.1">
    <property type="nucleotide sequence ID" value="NZ_JAMPKM010000010.1"/>
</dbReference>
<evidence type="ECO:0000256" key="4">
    <source>
        <dbReference type="ARBA" id="ARBA00022679"/>
    </source>
</evidence>
<dbReference type="SMART" id="SM00448">
    <property type="entry name" value="REC"/>
    <property type="match status" value="1"/>
</dbReference>
<evidence type="ECO:0000256" key="7">
    <source>
        <dbReference type="PROSITE-ProRule" id="PRU00169"/>
    </source>
</evidence>
<dbReference type="CDD" id="cd17546">
    <property type="entry name" value="REC_hyHK_CKI1_RcsC-like"/>
    <property type="match status" value="1"/>
</dbReference>
<evidence type="ECO:0000259" key="9">
    <source>
        <dbReference type="PROSITE" id="PS50109"/>
    </source>
</evidence>
<evidence type="ECO:0000256" key="1">
    <source>
        <dbReference type="ARBA" id="ARBA00000085"/>
    </source>
</evidence>
<dbReference type="Pfam" id="PF00072">
    <property type="entry name" value="Response_reg"/>
    <property type="match status" value="1"/>
</dbReference>
<organism evidence="11 12">
    <name type="scientific">Trichocoleus desertorum GB2-A4</name>
    <dbReference type="NCBI Taxonomy" id="2933944"/>
    <lineage>
        <taxon>Bacteria</taxon>
        <taxon>Bacillati</taxon>
        <taxon>Cyanobacteriota</taxon>
        <taxon>Cyanophyceae</taxon>
        <taxon>Leptolyngbyales</taxon>
        <taxon>Trichocoleusaceae</taxon>
        <taxon>Trichocoleus</taxon>
    </lineage>
</organism>
<keyword evidence="6" id="KW-0902">Two-component regulatory system</keyword>
<dbReference type="PROSITE" id="PS50109">
    <property type="entry name" value="HIS_KIN"/>
    <property type="match status" value="1"/>
</dbReference>
<comment type="catalytic activity">
    <reaction evidence="1">
        <text>ATP + protein L-histidine = ADP + protein N-phospho-L-histidine.</text>
        <dbReference type="EC" id="2.7.13.3"/>
    </reaction>
</comment>
<dbReference type="InterPro" id="IPR005467">
    <property type="entry name" value="His_kinase_dom"/>
</dbReference>
<dbReference type="Pfam" id="PF02518">
    <property type="entry name" value="HATPase_c"/>
    <property type="match status" value="1"/>
</dbReference>